<keyword evidence="1" id="KW-1133">Transmembrane helix</keyword>
<accession>A0A9D2H4G6</accession>
<reference evidence="2" key="1">
    <citation type="journal article" date="2021" name="PeerJ">
        <title>Extensive microbial diversity within the chicken gut microbiome revealed by metagenomics and culture.</title>
        <authorList>
            <person name="Gilroy R."/>
            <person name="Ravi A."/>
            <person name="Getino M."/>
            <person name="Pursley I."/>
            <person name="Horton D.L."/>
            <person name="Alikhan N.F."/>
            <person name="Baker D."/>
            <person name="Gharbi K."/>
            <person name="Hall N."/>
            <person name="Watson M."/>
            <person name="Adriaenssens E.M."/>
            <person name="Foster-Nyarko E."/>
            <person name="Jarju S."/>
            <person name="Secka A."/>
            <person name="Antonio M."/>
            <person name="Oren A."/>
            <person name="Chaudhuri R.R."/>
            <person name="La Ragione R."/>
            <person name="Hildebrand F."/>
            <person name="Pallen M.J."/>
        </authorList>
    </citation>
    <scope>NUCLEOTIDE SEQUENCE</scope>
    <source>
        <strain evidence="2">ChiHjej8B7-3636</strain>
    </source>
</reference>
<evidence type="ECO:0000256" key="1">
    <source>
        <dbReference type="SAM" id="Phobius"/>
    </source>
</evidence>
<dbReference type="AlphaFoldDB" id="A0A9D2H4G6"/>
<proteinExistence type="predicted"/>
<reference evidence="2" key="2">
    <citation type="submission" date="2021-04" db="EMBL/GenBank/DDBJ databases">
        <authorList>
            <person name="Gilroy R."/>
        </authorList>
    </citation>
    <scope>NUCLEOTIDE SEQUENCE</scope>
    <source>
        <strain evidence="2">ChiHjej8B7-3636</strain>
    </source>
</reference>
<feature type="transmembrane region" description="Helical" evidence="1">
    <location>
        <begin position="35"/>
        <end position="57"/>
    </location>
</feature>
<feature type="transmembrane region" description="Helical" evidence="1">
    <location>
        <begin position="6"/>
        <end position="28"/>
    </location>
</feature>
<evidence type="ECO:0000313" key="2">
    <source>
        <dbReference type="EMBL" id="HJA03385.1"/>
    </source>
</evidence>
<feature type="transmembrane region" description="Helical" evidence="1">
    <location>
        <begin position="153"/>
        <end position="178"/>
    </location>
</feature>
<keyword evidence="1" id="KW-0812">Transmembrane</keyword>
<gene>
    <name evidence="2" type="ORF">H9800_00785</name>
</gene>
<dbReference type="EMBL" id="DXAM01000013">
    <property type="protein sequence ID" value="HJA03385.1"/>
    <property type="molecule type" value="Genomic_DNA"/>
</dbReference>
<evidence type="ECO:0008006" key="4">
    <source>
        <dbReference type="Google" id="ProtNLM"/>
    </source>
</evidence>
<name>A0A9D2H4G6_9MICO</name>
<feature type="transmembrane region" description="Helical" evidence="1">
    <location>
        <begin position="120"/>
        <end position="141"/>
    </location>
</feature>
<organism evidence="2 3">
    <name type="scientific">Candidatus Microbacterium stercoravium</name>
    <dbReference type="NCBI Taxonomy" id="2838697"/>
    <lineage>
        <taxon>Bacteria</taxon>
        <taxon>Bacillati</taxon>
        <taxon>Actinomycetota</taxon>
        <taxon>Actinomycetes</taxon>
        <taxon>Micrococcales</taxon>
        <taxon>Microbacteriaceae</taxon>
        <taxon>Microbacterium</taxon>
    </lineage>
</organism>
<evidence type="ECO:0000313" key="3">
    <source>
        <dbReference type="Proteomes" id="UP000824220"/>
    </source>
</evidence>
<feature type="transmembrane region" description="Helical" evidence="1">
    <location>
        <begin position="69"/>
        <end position="88"/>
    </location>
</feature>
<protein>
    <recommendedName>
        <fullName evidence="4">Membrane protein YmcC</fullName>
    </recommendedName>
</protein>
<sequence length="199" mass="22022">MNIFIVIIACEIGFWVVLVAGLGARYILRRRLLSHILLVCVPLLDLALLTLIAWDLVANGATAQFEHGLGALYLGFSLAFGHRIITVVDGRFAHRFAGAPAPRPIPKHGRERVVHEWRSWARMVVAAVIASAVLGTIIWVVDDAARTMELAVWIARVWFVTAIWLIGWPVWVTVSFLVRGEEPDDALRGRSATSANRLG</sequence>
<comment type="caution">
    <text evidence="2">The sequence shown here is derived from an EMBL/GenBank/DDBJ whole genome shotgun (WGS) entry which is preliminary data.</text>
</comment>
<keyword evidence="1" id="KW-0472">Membrane</keyword>
<dbReference type="Proteomes" id="UP000824220">
    <property type="component" value="Unassembled WGS sequence"/>
</dbReference>